<protein>
    <recommendedName>
        <fullName evidence="7">Translocon-associated protein subunit alpha</fullName>
        <shortName evidence="7">TRAP-alpha</shortName>
    </recommendedName>
    <alternativeName>
        <fullName evidence="7">Signal sequence receptor subunit alpha</fullName>
    </alternativeName>
</protein>
<keyword evidence="6 7" id="KW-0472">Membrane</keyword>
<evidence type="ECO:0000256" key="2">
    <source>
        <dbReference type="ARBA" id="ARBA00022692"/>
    </source>
</evidence>
<keyword evidence="5 7" id="KW-1133">Transmembrane helix</keyword>
<dbReference type="PANTHER" id="PTHR12924:SF0">
    <property type="entry name" value="TRANSLOCON-ASSOCIATED PROTEIN SUBUNIT ALPHA"/>
    <property type="match status" value="1"/>
</dbReference>
<accession>A0AAV9FH02</accession>
<reference evidence="9" key="1">
    <citation type="journal article" date="2023" name="Nat. Commun.">
        <title>Diploid and tetraploid genomes of Acorus and the evolution of monocots.</title>
        <authorList>
            <person name="Ma L."/>
            <person name="Liu K.W."/>
            <person name="Li Z."/>
            <person name="Hsiao Y.Y."/>
            <person name="Qi Y."/>
            <person name="Fu T."/>
            <person name="Tang G.D."/>
            <person name="Zhang D."/>
            <person name="Sun W.H."/>
            <person name="Liu D.K."/>
            <person name="Li Y."/>
            <person name="Chen G.Z."/>
            <person name="Liu X.D."/>
            <person name="Liao X.Y."/>
            <person name="Jiang Y.T."/>
            <person name="Yu X."/>
            <person name="Hao Y."/>
            <person name="Huang J."/>
            <person name="Zhao X.W."/>
            <person name="Ke S."/>
            <person name="Chen Y.Y."/>
            <person name="Wu W.L."/>
            <person name="Hsu J.L."/>
            <person name="Lin Y.F."/>
            <person name="Huang M.D."/>
            <person name="Li C.Y."/>
            <person name="Huang L."/>
            <person name="Wang Z.W."/>
            <person name="Zhao X."/>
            <person name="Zhong W.Y."/>
            <person name="Peng D.H."/>
            <person name="Ahmad S."/>
            <person name="Lan S."/>
            <person name="Zhang J.S."/>
            <person name="Tsai W.C."/>
            <person name="Van de Peer Y."/>
            <person name="Liu Z.J."/>
        </authorList>
    </citation>
    <scope>NUCLEOTIDE SEQUENCE</scope>
    <source>
        <strain evidence="9">CP</strain>
    </source>
</reference>
<evidence type="ECO:0000256" key="6">
    <source>
        <dbReference type="ARBA" id="ARBA00023136"/>
    </source>
</evidence>
<keyword evidence="7" id="KW-0106">Calcium</keyword>
<comment type="caution">
    <text evidence="9">The sequence shown here is derived from an EMBL/GenBank/DDBJ whole genome shotgun (WGS) entry which is preliminary data.</text>
</comment>
<dbReference type="InterPro" id="IPR005595">
    <property type="entry name" value="TRAP_alpha"/>
</dbReference>
<reference evidence="9" key="2">
    <citation type="submission" date="2023-06" db="EMBL/GenBank/DDBJ databases">
        <authorList>
            <person name="Ma L."/>
            <person name="Liu K.-W."/>
            <person name="Li Z."/>
            <person name="Hsiao Y.-Y."/>
            <person name="Qi Y."/>
            <person name="Fu T."/>
            <person name="Tang G."/>
            <person name="Zhang D."/>
            <person name="Sun W.-H."/>
            <person name="Liu D.-K."/>
            <person name="Li Y."/>
            <person name="Chen G.-Z."/>
            <person name="Liu X.-D."/>
            <person name="Liao X.-Y."/>
            <person name="Jiang Y.-T."/>
            <person name="Yu X."/>
            <person name="Hao Y."/>
            <person name="Huang J."/>
            <person name="Zhao X.-W."/>
            <person name="Ke S."/>
            <person name="Chen Y.-Y."/>
            <person name="Wu W.-L."/>
            <person name="Hsu J.-L."/>
            <person name="Lin Y.-F."/>
            <person name="Huang M.-D."/>
            <person name="Li C.-Y."/>
            <person name="Huang L."/>
            <person name="Wang Z.-W."/>
            <person name="Zhao X."/>
            <person name="Zhong W.-Y."/>
            <person name="Peng D.-H."/>
            <person name="Ahmad S."/>
            <person name="Lan S."/>
            <person name="Zhang J.-S."/>
            <person name="Tsai W.-C."/>
            <person name="Van De Peer Y."/>
            <person name="Liu Z.-J."/>
        </authorList>
    </citation>
    <scope>NUCLEOTIDE SEQUENCE</scope>
    <source>
        <strain evidence="9">CP</strain>
        <tissue evidence="9">Leaves</tissue>
    </source>
</reference>
<keyword evidence="3 7" id="KW-0732">Signal</keyword>
<dbReference type="Proteomes" id="UP001180020">
    <property type="component" value="Unassembled WGS sequence"/>
</dbReference>
<comment type="function">
    <text evidence="7">TRAP proteins are part of a complex whose function is to bind calcium to the ER membrane and thereby regulate the retention of ER resident proteins. May be involved in the recycling of the translocation apparatus after completion of the translocation process or may function as a membrane-bound chaperone facilitating folding of translocated proteins.</text>
</comment>
<sequence>MARTRASLLFFAFLFLVASPFVRVVRCQADSDVEVAEHADGDLGIVGDDFQDIGDGAFSPAPGIDTVCIFPKNAARVVTAGEETELLVGMNNEGESPLNVIALRATLHLPFDHHYLVQNLTVQEFYNASVPLSAQATFPYIFAVSKFLQPGTFDLVGTIVYEIDQQPYQNVFYNGTIEVVEAGGFLSMESVFLLLLGVALLGFCGLWVYGQIQQLSKKTKRSQKVEVGTGTTDRSMDEWLEGTAYAQSLSNKSKKKK</sequence>
<dbReference type="GO" id="GO:0005789">
    <property type="term" value="C:endoplasmic reticulum membrane"/>
    <property type="evidence" value="ECO:0007669"/>
    <property type="project" value="UniProtKB-SubCell"/>
</dbReference>
<evidence type="ECO:0000313" key="10">
    <source>
        <dbReference type="Proteomes" id="UP001180020"/>
    </source>
</evidence>
<dbReference type="AlphaFoldDB" id="A0AAV9FH02"/>
<comment type="subunit">
    <text evidence="7">Heterotetramer of TRAP-alpha, TRAP-beta, TRAP-delta and TRAP-gamma.</text>
</comment>
<evidence type="ECO:0000256" key="8">
    <source>
        <dbReference type="SAM" id="SignalP"/>
    </source>
</evidence>
<comment type="subcellular location">
    <subcellularLocation>
        <location evidence="1 7">Endoplasmic reticulum membrane</location>
        <topology evidence="1 7">Single-pass type I membrane protein</topology>
    </subcellularLocation>
</comment>
<evidence type="ECO:0000256" key="5">
    <source>
        <dbReference type="ARBA" id="ARBA00022989"/>
    </source>
</evidence>
<feature type="chain" id="PRO_5043563982" description="Translocon-associated protein subunit alpha" evidence="8">
    <location>
        <begin position="28"/>
        <end position="257"/>
    </location>
</feature>
<comment type="similarity">
    <text evidence="7">Belongs to the TRAP-alpha family.</text>
</comment>
<proteinExistence type="inferred from homology"/>
<dbReference type="PANTHER" id="PTHR12924">
    <property type="entry name" value="TRANSLOCON-ASSOCIATED PROTEIN, ALPHA SUBUNIT"/>
    <property type="match status" value="1"/>
</dbReference>
<dbReference type="Pfam" id="PF03896">
    <property type="entry name" value="TRAP_alpha"/>
    <property type="match status" value="1"/>
</dbReference>
<feature type="signal peptide" evidence="8">
    <location>
        <begin position="1"/>
        <end position="27"/>
    </location>
</feature>
<comment type="domain">
    <text evidence="7">Shows a remarkable charge distribution with the N-terminus being highly negatively charged, and the cytoplasmic C-terminus positively charged.</text>
</comment>
<evidence type="ECO:0000256" key="3">
    <source>
        <dbReference type="ARBA" id="ARBA00022729"/>
    </source>
</evidence>
<organism evidence="9 10">
    <name type="scientific">Acorus calamus</name>
    <name type="common">Sweet flag</name>
    <dbReference type="NCBI Taxonomy" id="4465"/>
    <lineage>
        <taxon>Eukaryota</taxon>
        <taxon>Viridiplantae</taxon>
        <taxon>Streptophyta</taxon>
        <taxon>Embryophyta</taxon>
        <taxon>Tracheophyta</taxon>
        <taxon>Spermatophyta</taxon>
        <taxon>Magnoliopsida</taxon>
        <taxon>Liliopsida</taxon>
        <taxon>Acoraceae</taxon>
        <taxon>Acorus</taxon>
    </lineage>
</organism>
<keyword evidence="4 7" id="KW-0256">Endoplasmic reticulum</keyword>
<evidence type="ECO:0000256" key="7">
    <source>
        <dbReference type="RuleBase" id="RU368074"/>
    </source>
</evidence>
<gene>
    <name evidence="9" type="ORF">QJS10_CPA01g00424</name>
</gene>
<evidence type="ECO:0000313" key="9">
    <source>
        <dbReference type="EMBL" id="KAK1324707.1"/>
    </source>
</evidence>
<feature type="transmembrane region" description="Helical" evidence="7">
    <location>
        <begin position="191"/>
        <end position="210"/>
    </location>
</feature>
<evidence type="ECO:0000256" key="1">
    <source>
        <dbReference type="ARBA" id="ARBA00004115"/>
    </source>
</evidence>
<keyword evidence="10" id="KW-1185">Reference proteome</keyword>
<name>A0AAV9FH02_ACOCL</name>
<evidence type="ECO:0000256" key="4">
    <source>
        <dbReference type="ARBA" id="ARBA00022824"/>
    </source>
</evidence>
<keyword evidence="2 7" id="KW-0812">Transmembrane</keyword>
<dbReference type="EMBL" id="JAUJYO010000001">
    <property type="protein sequence ID" value="KAK1324707.1"/>
    <property type="molecule type" value="Genomic_DNA"/>
</dbReference>